<gene>
    <name evidence="2" type="ORF">PIB30_080442</name>
</gene>
<evidence type="ECO:0000313" key="2">
    <source>
        <dbReference type="EMBL" id="MED6199928.1"/>
    </source>
</evidence>
<reference evidence="2 3" key="1">
    <citation type="journal article" date="2023" name="Plants (Basel)">
        <title>Bridging the Gap: Combining Genomics and Transcriptomics Approaches to Understand Stylosanthes scabra, an Orphan Legume from the Brazilian Caatinga.</title>
        <authorList>
            <person name="Ferreira-Neto J.R.C."/>
            <person name="da Silva M.D."/>
            <person name="Binneck E."/>
            <person name="de Melo N.F."/>
            <person name="da Silva R.H."/>
            <person name="de Melo A.L.T.M."/>
            <person name="Pandolfi V."/>
            <person name="Bustamante F.O."/>
            <person name="Brasileiro-Vidal A.C."/>
            <person name="Benko-Iseppon A.M."/>
        </authorList>
    </citation>
    <scope>NUCLEOTIDE SEQUENCE [LARGE SCALE GENOMIC DNA]</scope>
    <source>
        <tissue evidence="2">Leaves</tissue>
    </source>
</reference>
<dbReference type="EMBL" id="JASCZI010212620">
    <property type="protein sequence ID" value="MED6199928.1"/>
    <property type="molecule type" value="Genomic_DNA"/>
</dbReference>
<proteinExistence type="predicted"/>
<comment type="caution">
    <text evidence="2">The sequence shown here is derived from an EMBL/GenBank/DDBJ whole genome shotgun (WGS) entry which is preliminary data.</text>
</comment>
<evidence type="ECO:0000259" key="1">
    <source>
        <dbReference type="Pfam" id="PF03101"/>
    </source>
</evidence>
<dbReference type="Proteomes" id="UP001341840">
    <property type="component" value="Unassembled WGS sequence"/>
</dbReference>
<dbReference type="Pfam" id="PF03101">
    <property type="entry name" value="FAR1"/>
    <property type="match status" value="1"/>
</dbReference>
<protein>
    <recommendedName>
        <fullName evidence="1">FAR1 domain-containing protein</fullName>
    </recommendedName>
</protein>
<dbReference type="InterPro" id="IPR004330">
    <property type="entry name" value="FAR1_DNA_bnd_dom"/>
</dbReference>
<dbReference type="PANTHER" id="PTHR46328">
    <property type="entry name" value="FAR-RED IMPAIRED RESPONSIVE (FAR1) FAMILY PROTEIN-RELATED"/>
    <property type="match status" value="1"/>
</dbReference>
<evidence type="ECO:0000313" key="3">
    <source>
        <dbReference type="Proteomes" id="UP001341840"/>
    </source>
</evidence>
<keyword evidence="3" id="KW-1185">Reference proteome</keyword>
<name>A0ABU6XTZ3_9FABA</name>
<accession>A0ABU6XTZ3</accession>
<organism evidence="2 3">
    <name type="scientific">Stylosanthes scabra</name>
    <dbReference type="NCBI Taxonomy" id="79078"/>
    <lineage>
        <taxon>Eukaryota</taxon>
        <taxon>Viridiplantae</taxon>
        <taxon>Streptophyta</taxon>
        <taxon>Embryophyta</taxon>
        <taxon>Tracheophyta</taxon>
        <taxon>Spermatophyta</taxon>
        <taxon>Magnoliopsida</taxon>
        <taxon>eudicotyledons</taxon>
        <taxon>Gunneridae</taxon>
        <taxon>Pentapetalae</taxon>
        <taxon>rosids</taxon>
        <taxon>fabids</taxon>
        <taxon>Fabales</taxon>
        <taxon>Fabaceae</taxon>
        <taxon>Papilionoideae</taxon>
        <taxon>50 kb inversion clade</taxon>
        <taxon>dalbergioids sensu lato</taxon>
        <taxon>Dalbergieae</taxon>
        <taxon>Pterocarpus clade</taxon>
        <taxon>Stylosanthes</taxon>
    </lineage>
</organism>
<feature type="domain" description="FAR1" evidence="1">
    <location>
        <begin position="83"/>
        <end position="167"/>
    </location>
</feature>
<sequence length="167" mass="19350">MADWSSNPQDLNSMHEVGQLEEQMEDLNSIHELGQLEEQTEDLNSIHELGQLEEQTEFLCNVDEEYVPKVGMTFMSCTEANDFHKECAKRAGFAFKIRNSQRNKETGAIKNQIFTCNREGKRKSNIPEVEKMNPMSPANCPARMFVHFEKKTQRYVIFKVVLEHSHP</sequence>